<gene>
    <name evidence="2" type="ORF">CBO05C_0367</name>
</gene>
<organism evidence="2">
    <name type="scientific">Clostridium botulinum B str. Osaka05</name>
    <dbReference type="NCBI Taxonomy" id="1407017"/>
    <lineage>
        <taxon>Bacteria</taxon>
        <taxon>Bacillati</taxon>
        <taxon>Bacillota</taxon>
        <taxon>Clostridia</taxon>
        <taxon>Eubacteriales</taxon>
        <taxon>Clostridiaceae</taxon>
        <taxon>Clostridium</taxon>
    </lineage>
</organism>
<dbReference type="AlphaFoldDB" id="A0A0S6U161"/>
<dbReference type="SUPFAM" id="SSF52540">
    <property type="entry name" value="P-loop containing nucleoside triphosphate hydrolases"/>
    <property type="match status" value="1"/>
</dbReference>
<keyword evidence="2" id="KW-0547">Nucleotide-binding</keyword>
<keyword evidence="2" id="KW-0067">ATP-binding</keyword>
<dbReference type="Proteomes" id="UP000054164">
    <property type="component" value="Unassembled WGS sequence"/>
</dbReference>
<dbReference type="GO" id="GO:0005524">
    <property type="term" value="F:ATP binding"/>
    <property type="evidence" value="ECO:0007669"/>
    <property type="project" value="UniProtKB-KW"/>
</dbReference>
<feature type="domain" description="IstB-like ATP-binding" evidence="1">
    <location>
        <begin position="19"/>
        <end position="55"/>
    </location>
</feature>
<evidence type="ECO:0000313" key="2">
    <source>
        <dbReference type="EMBL" id="GAE00677.1"/>
    </source>
</evidence>
<dbReference type="HOGENOM" id="CLU_2988485_0_0_9"/>
<protein>
    <submittedName>
        <fullName evidence="2">IstB domain-containing protein ATP-binding protein</fullName>
    </submittedName>
</protein>
<dbReference type="RefSeq" id="WP_207640340.1">
    <property type="nucleotide sequence ID" value="NZ_DF384213.1"/>
</dbReference>
<accession>A0A0S6U161</accession>
<dbReference type="Pfam" id="PF01695">
    <property type="entry name" value="IstB_IS21"/>
    <property type="match status" value="1"/>
</dbReference>
<dbReference type="Gene3D" id="3.40.50.300">
    <property type="entry name" value="P-loop containing nucleotide triphosphate hydrolases"/>
    <property type="match status" value="1"/>
</dbReference>
<dbReference type="InterPro" id="IPR027417">
    <property type="entry name" value="P-loop_NTPase"/>
</dbReference>
<evidence type="ECO:0000259" key="1">
    <source>
        <dbReference type="Pfam" id="PF01695"/>
    </source>
</evidence>
<reference evidence="2" key="1">
    <citation type="submission" date="2013-10" db="EMBL/GenBank/DDBJ databases">
        <title>Draft genome sequence of Clostridium botulinum type B strain Osaka05.</title>
        <authorList>
            <person name="Sakaguchi Y."/>
            <person name="Hosomi K."/>
            <person name="Uchiyama J."/>
            <person name="Ogura Y."/>
            <person name="Sakaguchi M."/>
            <person name="Kohda T."/>
            <person name="Mukamoto M."/>
            <person name="Misawa N."/>
            <person name="Matsuzaki S."/>
            <person name="Hayashi T."/>
            <person name="Kozaki S."/>
        </authorList>
    </citation>
    <scope>NUCLEOTIDE SEQUENCE</scope>
    <source>
        <strain evidence="2">Osaka05</strain>
    </source>
</reference>
<dbReference type="InterPro" id="IPR002611">
    <property type="entry name" value="IstB_ATP-bd"/>
</dbReference>
<name>A0A0S6U161_CLOBO</name>
<dbReference type="EMBL" id="DF384213">
    <property type="protein sequence ID" value="GAE00677.1"/>
    <property type="molecule type" value="Genomic_DNA"/>
</dbReference>
<sequence>MKSDACKHLSDDQINNFIKENILFYGTLSVGKTHLATAIGIEATSKGYLTYFISYHE</sequence>
<proteinExistence type="predicted"/>